<dbReference type="EMBL" id="MT144250">
    <property type="protein sequence ID" value="QJA51270.1"/>
    <property type="molecule type" value="Genomic_DNA"/>
</dbReference>
<name>A0A6H1ZVN9_9ZZZZ</name>
<evidence type="ECO:0000313" key="2">
    <source>
        <dbReference type="EMBL" id="QJI00560.1"/>
    </source>
</evidence>
<organism evidence="1">
    <name type="scientific">viral metagenome</name>
    <dbReference type="NCBI Taxonomy" id="1070528"/>
    <lineage>
        <taxon>unclassified sequences</taxon>
        <taxon>metagenomes</taxon>
        <taxon>organismal metagenomes</taxon>
    </lineage>
</organism>
<reference evidence="1" key="1">
    <citation type="submission" date="2020-03" db="EMBL/GenBank/DDBJ databases">
        <title>The deep terrestrial virosphere.</title>
        <authorList>
            <person name="Holmfeldt K."/>
            <person name="Nilsson E."/>
            <person name="Simone D."/>
            <person name="Lopez-Fernandez M."/>
            <person name="Wu X."/>
            <person name="de Brujin I."/>
            <person name="Lundin D."/>
            <person name="Andersson A."/>
            <person name="Bertilsson S."/>
            <person name="Dopson M."/>
        </authorList>
    </citation>
    <scope>NUCLEOTIDE SEQUENCE</scope>
    <source>
        <strain evidence="1">TM448A02060</strain>
        <strain evidence="2">TM448B01994</strain>
    </source>
</reference>
<accession>A0A6H1ZVN9</accession>
<sequence length="54" mass="6476">MKIKYSKDAIEIFKQFAEVILEDVRKFGVIEEDGQMFIDDGIQRQKIGNLRWVW</sequence>
<proteinExistence type="predicted"/>
<gene>
    <name evidence="1" type="ORF">TM448A02060_0002</name>
    <name evidence="2" type="ORF">TM448B01994_0003</name>
</gene>
<dbReference type="AlphaFoldDB" id="A0A6H1ZVN9"/>
<evidence type="ECO:0000313" key="1">
    <source>
        <dbReference type="EMBL" id="QJA51270.1"/>
    </source>
</evidence>
<dbReference type="EMBL" id="MT144861">
    <property type="protein sequence ID" value="QJI00560.1"/>
    <property type="molecule type" value="Genomic_DNA"/>
</dbReference>
<protein>
    <submittedName>
        <fullName evidence="1">Uncharacterized protein</fullName>
    </submittedName>
</protein>